<sequence>MPSAIVTGATGITGSAIVHHLCKDNQYNKIYSLSRSNPGYASPKVQHATLDLQSSAEDMAQSLQGARADYVFFCAYLARDDPAELTRVNAAMLRNFLRALELTGAIKHLKRFVLTCGFKHYGVHLGNCKQPLREDDPLLETGASASTDGSGGSGTAWPPIFYYEQERILADAAAQGGWEWVVTLPEDVLGYARGNFMNEATALGLYCAVSKVLPGALLPFPGSKANYFAFNTWTSANLHAKFCLWAATAPHAGNNLFNVMNGDTESFQNLWPRLAARFGCTLPDPMFPGGGGPDSAGFGDYEATTVRMENPHPITEQEQTIGVRAEGSPTLFLQVDPEKWARREDVNAAWRKLRDAYGLDQKAWEKATWDFLTFVLGRDWSCVGTMSKARKLGWTGYADTWEELEETFSVLEKEGVLPPVDRLKKDF</sequence>
<dbReference type="InterPro" id="IPR055222">
    <property type="entry name" value="PRISE-like_Rossmann-fold"/>
</dbReference>
<dbReference type="OMA" id="CGFKQYG"/>
<reference evidence="2 3" key="1">
    <citation type="submission" date="2018-02" db="EMBL/GenBank/DDBJ databases">
        <title>The genomes of Aspergillus section Nigri reveals drivers in fungal speciation.</title>
        <authorList>
            <consortium name="DOE Joint Genome Institute"/>
            <person name="Vesth T.C."/>
            <person name="Nybo J."/>
            <person name="Theobald S."/>
            <person name="Brandl J."/>
            <person name="Frisvad J.C."/>
            <person name="Nielsen K.F."/>
            <person name="Lyhne E.K."/>
            <person name="Kogle M.E."/>
            <person name="Kuo A."/>
            <person name="Riley R."/>
            <person name="Clum A."/>
            <person name="Nolan M."/>
            <person name="Lipzen A."/>
            <person name="Salamov A."/>
            <person name="Henrissat B."/>
            <person name="Wiebenga A."/>
            <person name="De vries R.P."/>
            <person name="Grigoriev I.V."/>
            <person name="Mortensen U.H."/>
            <person name="Andersen M.R."/>
            <person name="Baker S.E."/>
        </authorList>
    </citation>
    <scope>NUCLEOTIDE SEQUENCE [LARGE SCALE GENOMIC DNA]</scope>
    <source>
        <strain evidence="2 3">CBS 115571</strain>
    </source>
</reference>
<protein>
    <submittedName>
        <fullName evidence="2">NAD(P)-binding protein</fullName>
    </submittedName>
</protein>
<dbReference type="PANTHER" id="PTHR32487">
    <property type="entry name" value="3-OXO-DELTA(4,5)-STEROID 5-BETA-REDUCTASE"/>
    <property type="match status" value="1"/>
</dbReference>
<evidence type="ECO:0000313" key="3">
    <source>
        <dbReference type="Proteomes" id="UP000249829"/>
    </source>
</evidence>
<keyword evidence="3" id="KW-1185">Reference proteome</keyword>
<gene>
    <name evidence="2" type="ORF">BO99DRAFT_455410</name>
</gene>
<dbReference type="CDD" id="cd08948">
    <property type="entry name" value="5beta-POR_like_SDR_a"/>
    <property type="match status" value="1"/>
</dbReference>
<name>A0A2V5HL13_ASPV1</name>
<dbReference type="AlphaFoldDB" id="A0A2V5HL13"/>
<dbReference type="PANTHER" id="PTHR32487:SF0">
    <property type="entry name" value="3-OXO-DELTA(4,5)-STEROID 5-BETA-REDUCTASE"/>
    <property type="match status" value="1"/>
</dbReference>
<dbReference type="Pfam" id="PF22917">
    <property type="entry name" value="PRISE"/>
    <property type="match status" value="1"/>
</dbReference>
<feature type="domain" description="PRISE-like Rossmann-fold" evidence="1">
    <location>
        <begin position="4"/>
        <end position="294"/>
    </location>
</feature>
<dbReference type="SUPFAM" id="SSF51735">
    <property type="entry name" value="NAD(P)-binding Rossmann-fold domains"/>
    <property type="match status" value="1"/>
</dbReference>
<dbReference type="InterPro" id="IPR036291">
    <property type="entry name" value="NAD(P)-bd_dom_sf"/>
</dbReference>
<dbReference type="EMBL" id="KZ825102">
    <property type="protein sequence ID" value="PYI24451.1"/>
    <property type="molecule type" value="Genomic_DNA"/>
</dbReference>
<evidence type="ECO:0000313" key="2">
    <source>
        <dbReference type="EMBL" id="PYI24451.1"/>
    </source>
</evidence>
<dbReference type="Proteomes" id="UP000249829">
    <property type="component" value="Unassembled WGS sequence"/>
</dbReference>
<accession>A0A2V5HL13</accession>
<evidence type="ECO:0000259" key="1">
    <source>
        <dbReference type="Pfam" id="PF22917"/>
    </source>
</evidence>
<dbReference type="STRING" id="1450538.A0A2V5HL13"/>
<organism evidence="2 3">
    <name type="scientific">Aspergillus violaceofuscus (strain CBS 115571)</name>
    <dbReference type="NCBI Taxonomy" id="1450538"/>
    <lineage>
        <taxon>Eukaryota</taxon>
        <taxon>Fungi</taxon>
        <taxon>Dikarya</taxon>
        <taxon>Ascomycota</taxon>
        <taxon>Pezizomycotina</taxon>
        <taxon>Eurotiomycetes</taxon>
        <taxon>Eurotiomycetidae</taxon>
        <taxon>Eurotiales</taxon>
        <taxon>Aspergillaceae</taxon>
        <taxon>Aspergillus</taxon>
    </lineage>
</organism>
<proteinExistence type="predicted"/>
<dbReference type="Gene3D" id="3.40.50.720">
    <property type="entry name" value="NAD(P)-binding Rossmann-like Domain"/>
    <property type="match status" value="1"/>
</dbReference>